<dbReference type="GO" id="GO:0005509">
    <property type="term" value="F:calcium ion binding"/>
    <property type="evidence" value="ECO:0007669"/>
    <property type="project" value="InterPro"/>
</dbReference>
<dbReference type="EMBL" id="HE575317">
    <property type="protein sequence ID" value="CCC90054.1"/>
    <property type="molecule type" value="Genomic_DNA"/>
</dbReference>
<dbReference type="SUPFAM" id="SSF47473">
    <property type="entry name" value="EF-hand"/>
    <property type="match status" value="1"/>
</dbReference>
<evidence type="ECO:0000313" key="5">
    <source>
        <dbReference type="EMBL" id="CCC90054.1"/>
    </source>
</evidence>
<reference evidence="5" key="1">
    <citation type="journal article" date="2012" name="Proc. Natl. Acad. Sci. U.S.A.">
        <title>Antigenic diversity is generated by distinct evolutionary mechanisms in African trypanosome species.</title>
        <authorList>
            <person name="Jackson A.P."/>
            <person name="Berry A."/>
            <person name="Aslett M."/>
            <person name="Allison H.C."/>
            <person name="Burton P."/>
            <person name="Vavrova-Anderson J."/>
            <person name="Brown R."/>
            <person name="Browne H."/>
            <person name="Corton N."/>
            <person name="Hauser H."/>
            <person name="Gamble J."/>
            <person name="Gilderthorp R."/>
            <person name="Marcello L."/>
            <person name="McQuillan J."/>
            <person name="Otto T.D."/>
            <person name="Quail M.A."/>
            <person name="Sanders M.J."/>
            <person name="van Tonder A."/>
            <person name="Ginger M.L."/>
            <person name="Field M.C."/>
            <person name="Barry J.D."/>
            <person name="Hertz-Fowler C."/>
            <person name="Berriman M."/>
        </authorList>
    </citation>
    <scope>NUCLEOTIDE SEQUENCE</scope>
    <source>
        <strain evidence="5">IL3000</strain>
    </source>
</reference>
<evidence type="ECO:0000259" key="4">
    <source>
        <dbReference type="PROSITE" id="PS50222"/>
    </source>
</evidence>
<dbReference type="InterPro" id="IPR002048">
    <property type="entry name" value="EF_hand_dom"/>
</dbReference>
<keyword evidence="3" id="KW-0106">Calcium</keyword>
<dbReference type="AlphaFoldDB" id="G0UKZ9"/>
<dbReference type="VEuPathDB" id="TriTrypDB:TcIL3000_4_1390"/>
<keyword evidence="1" id="KW-0479">Metal-binding</keyword>
<keyword evidence="2" id="KW-0677">Repeat</keyword>
<accession>G0UKZ9</accession>
<dbReference type="PROSITE" id="PS50222">
    <property type="entry name" value="EF_HAND_2"/>
    <property type="match status" value="1"/>
</dbReference>
<gene>
    <name evidence="5" type="ORF">TCIL3000_4_1390</name>
</gene>
<sequence length="422" mass="48043">MPLLHSSRAKHTRFKAIVQRARRLLSSGSFGPNGIRQLSRSCAIARDSGGNMMERAKFVEALEANGISLSEEDVEAVMHVLDRVGDGLLDPADFIAAVRRDLTPLKLVWVIRVWYTFSQCKDGSVFIDEVIGRFNAAGHPDVVQNHRSEEDVRLEFESTFNTNTNPDGVITRQEFEQYCSGVASLCRTDVEFMTLMKGVWPACVSVSIDENSLKAFQECRPCNMTFSSYQSPAEKLCVSSVRDNALALNEIICNSHRPAVMQSPLAVRKLSIALRMQDTGRNYFLPREVFLDVLRRHRLYLNCDEGVLSLVDTIGDGSVDYLFYLNLLLPPLPPARLMMLERLWELFLKDTCGAVDVLELHKRFRAGSGEEQNEFLAAWDVRVALHRRVTLEEIVEWHTPLSEKYELDKDFEAFLKRQWDFS</sequence>
<name>G0UKZ9_TRYCI</name>
<evidence type="ECO:0000256" key="3">
    <source>
        <dbReference type="ARBA" id="ARBA00022837"/>
    </source>
</evidence>
<dbReference type="Gene3D" id="1.10.238.10">
    <property type="entry name" value="EF-hand"/>
    <property type="match status" value="3"/>
</dbReference>
<dbReference type="PANTHER" id="PTHR34524">
    <property type="entry name" value="CALCYPHOSIN"/>
    <property type="match status" value="1"/>
</dbReference>
<evidence type="ECO:0000256" key="1">
    <source>
        <dbReference type="ARBA" id="ARBA00022723"/>
    </source>
</evidence>
<dbReference type="InterPro" id="IPR011992">
    <property type="entry name" value="EF-hand-dom_pair"/>
</dbReference>
<feature type="domain" description="EF-hand" evidence="4">
    <location>
        <begin position="69"/>
        <end position="104"/>
    </location>
</feature>
<organism evidence="5">
    <name type="scientific">Trypanosoma congolense (strain IL3000)</name>
    <dbReference type="NCBI Taxonomy" id="1068625"/>
    <lineage>
        <taxon>Eukaryota</taxon>
        <taxon>Discoba</taxon>
        <taxon>Euglenozoa</taxon>
        <taxon>Kinetoplastea</taxon>
        <taxon>Metakinetoplastina</taxon>
        <taxon>Trypanosomatida</taxon>
        <taxon>Trypanosomatidae</taxon>
        <taxon>Trypanosoma</taxon>
        <taxon>Nannomonas</taxon>
    </lineage>
</organism>
<evidence type="ECO:0000256" key="2">
    <source>
        <dbReference type="ARBA" id="ARBA00022737"/>
    </source>
</evidence>
<dbReference type="InterPro" id="IPR051581">
    <property type="entry name" value="Ca-bind"/>
</dbReference>
<protein>
    <recommendedName>
        <fullName evidence="4">EF-hand domain-containing protein</fullName>
    </recommendedName>
</protein>
<proteinExistence type="predicted"/>
<dbReference type="PANTHER" id="PTHR34524:SF6">
    <property type="entry name" value="CALCYPHOSINE LIKE"/>
    <property type="match status" value="1"/>
</dbReference>